<feature type="transmembrane region" description="Helical" evidence="2">
    <location>
        <begin position="104"/>
        <end position="123"/>
    </location>
</feature>
<dbReference type="AlphaFoldDB" id="A0A226DBR8"/>
<dbReference type="Proteomes" id="UP000198287">
    <property type="component" value="Unassembled WGS sequence"/>
</dbReference>
<name>A0A226DBR8_FOLCA</name>
<accession>A0A226DBR8</accession>
<gene>
    <name evidence="5" type="ORF">Fcan01_22387</name>
</gene>
<dbReference type="EMBL" id="LNIX01000024">
    <property type="protein sequence ID" value="OXA42962.1"/>
    <property type="molecule type" value="Genomic_DNA"/>
</dbReference>
<feature type="domain" description="Granulins" evidence="4">
    <location>
        <begin position="50"/>
        <end position="96"/>
    </location>
</feature>
<organism evidence="5 6">
    <name type="scientific">Folsomia candida</name>
    <name type="common">Springtail</name>
    <dbReference type="NCBI Taxonomy" id="158441"/>
    <lineage>
        <taxon>Eukaryota</taxon>
        <taxon>Metazoa</taxon>
        <taxon>Ecdysozoa</taxon>
        <taxon>Arthropoda</taxon>
        <taxon>Hexapoda</taxon>
        <taxon>Collembola</taxon>
        <taxon>Entomobryomorpha</taxon>
        <taxon>Isotomoidea</taxon>
        <taxon>Isotomidae</taxon>
        <taxon>Proisotominae</taxon>
        <taxon>Folsomia</taxon>
    </lineage>
</organism>
<dbReference type="OrthoDB" id="5949339at2759"/>
<evidence type="ECO:0000256" key="1">
    <source>
        <dbReference type="ARBA" id="ARBA00023157"/>
    </source>
</evidence>
<feature type="chain" id="PRO_5012917551" evidence="3">
    <location>
        <begin position="21"/>
        <end position="125"/>
    </location>
</feature>
<dbReference type="Pfam" id="PF00396">
    <property type="entry name" value="Granulin"/>
    <property type="match status" value="1"/>
</dbReference>
<dbReference type="Gene3D" id="2.10.25.160">
    <property type="entry name" value="Granulin"/>
    <property type="match status" value="1"/>
</dbReference>
<reference evidence="5 6" key="1">
    <citation type="submission" date="2015-12" db="EMBL/GenBank/DDBJ databases">
        <title>The genome of Folsomia candida.</title>
        <authorList>
            <person name="Faddeeva A."/>
            <person name="Derks M.F."/>
            <person name="Anvar Y."/>
            <person name="Smit S."/>
            <person name="Van Straalen N."/>
            <person name="Roelofs D."/>
        </authorList>
    </citation>
    <scope>NUCLEOTIDE SEQUENCE [LARGE SCALE GENOMIC DNA]</scope>
    <source>
        <strain evidence="5 6">VU population</strain>
        <tissue evidence="5">Whole body</tissue>
    </source>
</reference>
<proteinExistence type="predicted"/>
<dbReference type="InterPro" id="IPR000118">
    <property type="entry name" value="Granulin"/>
</dbReference>
<dbReference type="InterPro" id="IPR037277">
    <property type="entry name" value="Granulin_sf"/>
</dbReference>
<keyword evidence="6" id="KW-1185">Reference proteome</keyword>
<keyword evidence="2" id="KW-0812">Transmembrane</keyword>
<evidence type="ECO:0000256" key="3">
    <source>
        <dbReference type="SAM" id="SignalP"/>
    </source>
</evidence>
<comment type="caution">
    <text evidence="5">The sequence shown here is derived from an EMBL/GenBank/DDBJ whole genome shotgun (WGS) entry which is preliminary data.</text>
</comment>
<dbReference type="SMART" id="SM00277">
    <property type="entry name" value="GRAN"/>
    <property type="match status" value="1"/>
</dbReference>
<keyword evidence="3" id="KW-0732">Signal</keyword>
<evidence type="ECO:0000313" key="5">
    <source>
        <dbReference type="EMBL" id="OXA42962.1"/>
    </source>
</evidence>
<evidence type="ECO:0000313" key="6">
    <source>
        <dbReference type="Proteomes" id="UP000198287"/>
    </source>
</evidence>
<evidence type="ECO:0000256" key="2">
    <source>
        <dbReference type="SAM" id="Phobius"/>
    </source>
</evidence>
<keyword evidence="2" id="KW-1133">Transmembrane helix</keyword>
<evidence type="ECO:0000259" key="4">
    <source>
        <dbReference type="SMART" id="SM00277"/>
    </source>
</evidence>
<protein>
    <submittedName>
        <fullName evidence="5">Pars intercerebralis major peptide D1</fullName>
    </submittedName>
</protein>
<sequence>MIAKFLVIVALAVILAVVEGAENLGHKSIFSEIYQNSSNIAPLLTTCAECDRTETCCTFPGALIGCCEYSSAVCCPDLFGCCPSGYRCPSRLGDECAAGSGRPIIGTVFMMGVAIILLGKMMGEL</sequence>
<keyword evidence="1" id="KW-1015">Disulfide bond</keyword>
<feature type="signal peptide" evidence="3">
    <location>
        <begin position="1"/>
        <end position="20"/>
    </location>
</feature>
<keyword evidence="2" id="KW-0472">Membrane</keyword>